<dbReference type="EMBL" id="CAQQ02144783">
    <property type="status" value="NOT_ANNOTATED_CDS"/>
    <property type="molecule type" value="Genomic_DNA"/>
</dbReference>
<keyword evidence="1" id="KW-1133">Transmembrane helix</keyword>
<sequence>LKDFSTSCVRPKALQWISNVAEQDEIKITNLMSVVRTTRDVPPPAIQGPRDARFQLFERLDNFLNTHAVKITPPAFFRSQEARSMIPDSLLETGLAKEVNVPLGGTSTGLTEGRGFMKKVMMPFLLGLKLKTTVLVPIALALIALKTWKAMTLGLLSLVLSGALPMKKMRHNVFVYQTVNMRRFLVVAVVATLALSGCSAQQSATDLAVDIYRTCLKDFSTSCVRPKALQWISNVADQDEIKITNLMSVVRTTRDVPPPAIQGPRDARFQLFER</sequence>
<feature type="transmembrane region" description="Helical" evidence="1">
    <location>
        <begin position="124"/>
        <end position="144"/>
    </location>
</feature>
<dbReference type="EnsemblMetazoa" id="MESCA009080-RA">
    <property type="protein sequence ID" value="MESCA009080-PA"/>
    <property type="gene ID" value="MESCA009080"/>
</dbReference>
<proteinExistence type="predicted"/>
<dbReference type="HOGENOM" id="CLU_1017698_0_0_1"/>
<dbReference type="STRING" id="36166.T1GYZ2"/>
<dbReference type="PANTHER" id="PTHR21879:SF13">
    <property type="entry name" value="OSIRIS 18"/>
    <property type="match status" value="1"/>
</dbReference>
<evidence type="ECO:0008006" key="4">
    <source>
        <dbReference type="Google" id="ProtNLM"/>
    </source>
</evidence>
<keyword evidence="3" id="KW-1185">Reference proteome</keyword>
<dbReference type="Proteomes" id="UP000015102">
    <property type="component" value="Unassembled WGS sequence"/>
</dbReference>
<accession>T1GYZ2</accession>
<dbReference type="GO" id="GO:0016020">
    <property type="term" value="C:membrane"/>
    <property type="evidence" value="ECO:0007669"/>
    <property type="project" value="TreeGrafter"/>
</dbReference>
<reference evidence="2" key="2">
    <citation type="submission" date="2015-06" db="UniProtKB">
        <authorList>
            <consortium name="EnsemblMetazoa"/>
        </authorList>
    </citation>
    <scope>IDENTIFICATION</scope>
</reference>
<reference evidence="3" key="1">
    <citation type="submission" date="2013-02" db="EMBL/GenBank/DDBJ databases">
        <authorList>
            <person name="Hughes D."/>
        </authorList>
    </citation>
    <scope>NUCLEOTIDE SEQUENCE</scope>
    <source>
        <strain>Durham</strain>
        <strain evidence="3">NC isolate 2 -- Noor lab</strain>
    </source>
</reference>
<dbReference type="PANTHER" id="PTHR21879">
    <property type="entry name" value="FI03362P-RELATED-RELATED"/>
    <property type="match status" value="1"/>
</dbReference>
<evidence type="ECO:0000256" key="1">
    <source>
        <dbReference type="SAM" id="Phobius"/>
    </source>
</evidence>
<dbReference type="AlphaFoldDB" id="T1GYZ2"/>
<dbReference type="Pfam" id="PF07898">
    <property type="entry name" value="DUF1676"/>
    <property type="match status" value="2"/>
</dbReference>
<evidence type="ECO:0000313" key="3">
    <source>
        <dbReference type="Proteomes" id="UP000015102"/>
    </source>
</evidence>
<protein>
    <recommendedName>
        <fullName evidence="4">Osiris 18</fullName>
    </recommendedName>
</protein>
<keyword evidence="1" id="KW-0472">Membrane</keyword>
<dbReference type="InterPro" id="IPR012464">
    <property type="entry name" value="DUF1676"/>
</dbReference>
<keyword evidence="1" id="KW-0812">Transmembrane</keyword>
<evidence type="ECO:0000313" key="2">
    <source>
        <dbReference type="EnsemblMetazoa" id="MESCA009080-PA"/>
    </source>
</evidence>
<name>T1GYZ2_MEGSC</name>
<dbReference type="EMBL" id="CAQQ02144784">
    <property type="status" value="NOT_ANNOTATED_CDS"/>
    <property type="molecule type" value="Genomic_DNA"/>
</dbReference>
<organism evidence="2 3">
    <name type="scientific">Megaselia scalaris</name>
    <name type="common">Humpbacked fly</name>
    <name type="synonym">Phora scalaris</name>
    <dbReference type="NCBI Taxonomy" id="36166"/>
    <lineage>
        <taxon>Eukaryota</taxon>
        <taxon>Metazoa</taxon>
        <taxon>Ecdysozoa</taxon>
        <taxon>Arthropoda</taxon>
        <taxon>Hexapoda</taxon>
        <taxon>Insecta</taxon>
        <taxon>Pterygota</taxon>
        <taxon>Neoptera</taxon>
        <taxon>Endopterygota</taxon>
        <taxon>Diptera</taxon>
        <taxon>Brachycera</taxon>
        <taxon>Muscomorpha</taxon>
        <taxon>Platypezoidea</taxon>
        <taxon>Phoridae</taxon>
        <taxon>Megaseliini</taxon>
        <taxon>Megaselia</taxon>
    </lineage>
</organism>